<keyword evidence="1" id="KW-1133">Transmembrane helix</keyword>
<reference evidence="2 3" key="1">
    <citation type="submission" date="2020-04" db="EMBL/GenBank/DDBJ databases">
        <title>Molecular characterization of pseudomonads from Agaricus bisporus reveal novel blotch 2 pathogens in Western Europe.</title>
        <authorList>
            <person name="Taparia T."/>
            <person name="Krijger M."/>
            <person name="Haynes E."/>
            <person name="Elpinstone J.G."/>
            <person name="Noble R."/>
            <person name="Van Der Wolf J."/>
        </authorList>
    </citation>
    <scope>NUCLEOTIDE SEQUENCE [LARGE SCALE GENOMIC DNA]</scope>
    <source>
        <strain evidence="2 3">IPO3737</strain>
    </source>
</reference>
<evidence type="ECO:0000313" key="3">
    <source>
        <dbReference type="Proteomes" id="UP000520592"/>
    </source>
</evidence>
<evidence type="ECO:0000256" key="1">
    <source>
        <dbReference type="SAM" id="Phobius"/>
    </source>
</evidence>
<dbReference type="Proteomes" id="UP000520592">
    <property type="component" value="Unassembled WGS sequence"/>
</dbReference>
<organism evidence="2 3">
    <name type="scientific">Pseudomonas gingeri</name>
    <dbReference type="NCBI Taxonomy" id="117681"/>
    <lineage>
        <taxon>Bacteria</taxon>
        <taxon>Pseudomonadati</taxon>
        <taxon>Pseudomonadota</taxon>
        <taxon>Gammaproteobacteria</taxon>
        <taxon>Pseudomonadales</taxon>
        <taxon>Pseudomonadaceae</taxon>
        <taxon>Pseudomonas</taxon>
    </lineage>
</organism>
<evidence type="ECO:0000313" key="2">
    <source>
        <dbReference type="EMBL" id="NWC32899.1"/>
    </source>
</evidence>
<proteinExistence type="predicted"/>
<accession>A0A7Y8CK68</accession>
<dbReference type="EMBL" id="JACAQD010000011">
    <property type="protein sequence ID" value="NWC32899.1"/>
    <property type="molecule type" value="Genomic_DNA"/>
</dbReference>
<name>A0A7Y8CK68_9PSED</name>
<keyword evidence="1" id="KW-0472">Membrane</keyword>
<gene>
    <name evidence="2" type="ORF">HX876_10870</name>
</gene>
<comment type="caution">
    <text evidence="2">The sequence shown here is derived from an EMBL/GenBank/DDBJ whole genome shotgun (WGS) entry which is preliminary data.</text>
</comment>
<evidence type="ECO:0008006" key="4">
    <source>
        <dbReference type="Google" id="ProtNLM"/>
    </source>
</evidence>
<keyword evidence="1" id="KW-0812">Transmembrane</keyword>
<sequence>MSLKMSLYEALITLRVPPEKARAVTEACREEVQILALKPDLARTENQMRKSISDIAGEMRGSIRGVRSSFEEQTAQLHKLVERQSEQIATLNRLLVNQVDNLKLLVEKQGDELFSAIDRKGNSLHAVMKKQESLTDEKSTLLESSIKDLKSKNRFVYWQLGIVVASVVFPLLKIGFDHILAQYLYPL</sequence>
<feature type="transmembrane region" description="Helical" evidence="1">
    <location>
        <begin position="155"/>
        <end position="176"/>
    </location>
</feature>
<dbReference type="RefSeq" id="WP_177056770.1">
    <property type="nucleotide sequence ID" value="NZ_JACAPB010000001.1"/>
</dbReference>
<protein>
    <recommendedName>
        <fullName evidence="4">DUF1640 domain-containing protein</fullName>
    </recommendedName>
</protein>
<dbReference type="AlphaFoldDB" id="A0A7Y8CK68"/>